<sequence length="308" mass="36205">MDFSAYELLKNETVARNYLIKKYPIEEAKTLAYRNVHAFTSYIKQGLALFQTADNSDFWSKPLLLYYGMMSLLKAFALSKDAHYPKSTLVLQHGLTSPKRKKEPYRFYRDEVRVQKDGFFPYLCRLLDHPVPTGERFKMEELCSFLPDLQAILQKLDHQTFFWIASIQQDKLIIAESILDELCISIHSFINHLNQIKPTIQLTLYQLTDNRIALNYDPDILQHPYFFQNSQGELLLWKWNVANVKPLPEILTYYALLFSLSMLCRYEPPVWRELYNDIETEQLIIQESMILASQKFPSLLLQLLDIGD</sequence>
<dbReference type="Pfam" id="PF14175">
    <property type="entry name" value="YaaC"/>
    <property type="match status" value="1"/>
</dbReference>
<dbReference type="AlphaFoldDB" id="A0A6I4VTC4"/>
<comment type="caution">
    <text evidence="1">The sequence shown here is derived from an EMBL/GenBank/DDBJ whole genome shotgun (WGS) entry which is preliminary data.</text>
</comment>
<keyword evidence="2" id="KW-1185">Reference proteome</keyword>
<evidence type="ECO:0000313" key="2">
    <source>
        <dbReference type="Proteomes" id="UP000430692"/>
    </source>
</evidence>
<evidence type="ECO:0008006" key="3">
    <source>
        <dbReference type="Google" id="ProtNLM"/>
    </source>
</evidence>
<proteinExistence type="predicted"/>
<gene>
    <name evidence="1" type="ORF">GSM42_04945</name>
</gene>
<dbReference type="Proteomes" id="UP000430692">
    <property type="component" value="Unassembled WGS sequence"/>
</dbReference>
<protein>
    <recommendedName>
        <fullName evidence="3">YaaC-like Protein</fullName>
    </recommendedName>
</protein>
<accession>A0A6I4VTC4</accession>
<name>A0A6I4VTC4_9BACL</name>
<dbReference type="EMBL" id="WUUL01000002">
    <property type="protein sequence ID" value="MXQ53090.1"/>
    <property type="molecule type" value="Genomic_DNA"/>
</dbReference>
<dbReference type="RefSeq" id="WP_160800419.1">
    <property type="nucleotide sequence ID" value="NZ_WUUL01000002.1"/>
</dbReference>
<reference evidence="1 2" key="1">
    <citation type="submission" date="2019-12" db="EMBL/GenBank/DDBJ databases">
        <title>Whole-genome analyses of novel actinobacteria.</title>
        <authorList>
            <person name="Sahin N."/>
            <person name="Saygin H."/>
        </authorList>
    </citation>
    <scope>NUCLEOTIDE SEQUENCE [LARGE SCALE GENOMIC DNA]</scope>
    <source>
        <strain evidence="1 2">KC615</strain>
    </source>
</reference>
<organism evidence="1 2">
    <name type="scientific">Shimazuella alba</name>
    <dbReference type="NCBI Taxonomy" id="2690964"/>
    <lineage>
        <taxon>Bacteria</taxon>
        <taxon>Bacillati</taxon>
        <taxon>Bacillota</taxon>
        <taxon>Bacilli</taxon>
        <taxon>Bacillales</taxon>
        <taxon>Thermoactinomycetaceae</taxon>
        <taxon>Shimazuella</taxon>
    </lineage>
</organism>
<dbReference type="InterPro" id="IPR026988">
    <property type="entry name" value="YaaC-like"/>
</dbReference>
<evidence type="ECO:0000313" key="1">
    <source>
        <dbReference type="EMBL" id="MXQ53090.1"/>
    </source>
</evidence>